<proteinExistence type="predicted"/>
<evidence type="ECO:0000313" key="2">
    <source>
        <dbReference type="Proteomes" id="UP001057452"/>
    </source>
</evidence>
<name>A0ACB9W0R8_CHAAC</name>
<gene>
    <name evidence="1" type="ORF">KUCAC02_017275</name>
</gene>
<accession>A0ACB9W0R8</accession>
<comment type="caution">
    <text evidence="1">The sequence shown here is derived from an EMBL/GenBank/DDBJ whole genome shotgun (WGS) entry which is preliminary data.</text>
</comment>
<feature type="non-terminal residue" evidence="1">
    <location>
        <position position="69"/>
    </location>
</feature>
<sequence>MQRSFLEFSYASYEEDQLCCGAPFICPTCTPEMFAVSADGNRKLYHFRRSGSTDDSAFFNGLFVAEDRA</sequence>
<organism evidence="1 2">
    <name type="scientific">Chaenocephalus aceratus</name>
    <name type="common">Blackfin icefish</name>
    <name type="synonym">Chaenichthys aceratus</name>
    <dbReference type="NCBI Taxonomy" id="36190"/>
    <lineage>
        <taxon>Eukaryota</taxon>
        <taxon>Metazoa</taxon>
        <taxon>Chordata</taxon>
        <taxon>Craniata</taxon>
        <taxon>Vertebrata</taxon>
        <taxon>Euteleostomi</taxon>
        <taxon>Actinopterygii</taxon>
        <taxon>Neopterygii</taxon>
        <taxon>Teleostei</taxon>
        <taxon>Neoteleostei</taxon>
        <taxon>Acanthomorphata</taxon>
        <taxon>Eupercaria</taxon>
        <taxon>Perciformes</taxon>
        <taxon>Notothenioidei</taxon>
        <taxon>Channichthyidae</taxon>
        <taxon>Chaenocephalus</taxon>
    </lineage>
</organism>
<dbReference type="EMBL" id="CM043804">
    <property type="protein sequence ID" value="KAI4806450.1"/>
    <property type="molecule type" value="Genomic_DNA"/>
</dbReference>
<dbReference type="Proteomes" id="UP001057452">
    <property type="component" value="Chromosome 20"/>
</dbReference>
<keyword evidence="2" id="KW-1185">Reference proteome</keyword>
<evidence type="ECO:0000313" key="1">
    <source>
        <dbReference type="EMBL" id="KAI4806450.1"/>
    </source>
</evidence>
<protein>
    <submittedName>
        <fullName evidence="1">Uncharacterized protein</fullName>
    </submittedName>
</protein>
<reference evidence="1" key="1">
    <citation type="submission" date="2022-05" db="EMBL/GenBank/DDBJ databases">
        <title>Chromosome-level genome of Chaenocephalus aceratus.</title>
        <authorList>
            <person name="Park H."/>
        </authorList>
    </citation>
    <scope>NUCLEOTIDE SEQUENCE</scope>
    <source>
        <strain evidence="1">KU_202001</strain>
    </source>
</reference>